<dbReference type="EMBL" id="AZBU02000002">
    <property type="protein sequence ID" value="TKR97015.1"/>
    <property type="molecule type" value="Genomic_DNA"/>
</dbReference>
<feature type="region of interest" description="Disordered" evidence="5">
    <location>
        <begin position="1"/>
        <end position="134"/>
    </location>
</feature>
<evidence type="ECO:0000256" key="2">
    <source>
        <dbReference type="ARBA" id="ARBA00022771"/>
    </source>
</evidence>
<evidence type="ECO:0000259" key="6">
    <source>
        <dbReference type="PROSITE" id="PS50199"/>
    </source>
</evidence>
<keyword evidence="2 4" id="KW-0863">Zinc-finger</keyword>
<feature type="compositionally biased region" description="Polar residues" evidence="5">
    <location>
        <begin position="54"/>
        <end position="77"/>
    </location>
</feature>
<sequence length="1012" mass="105990">MSDSRGWLKGAFGSLFSSSKRGNEDSNTSSQLENSKTESKSEEVQTDPDDEITQDFSYQRQMPISSSTPLNANSPERFTSERKTFGNTRILAEGERTTNKRKLENEVESDLFFGNGSDRHKKFKPKSSPQHDSSVFDLRQLPRYERIDDFNTSLSSKTREIFEKLSSMSSIMQVKTPANSYSLAEERQQAKASLRRSTIPVRRVPDALHFPKKSVTNSQGPYWRRNVEKNKPVKNIEANLEEQPESDFLVNEKEIQAPSSLRRVLTPFRSKVEAPVKSSDGVSRKFHANWDDIQEVDSAVVKQEDLKPVPLTNTNTMFPGFLQMDLSNLAFSFSNPILRGPQREEKGPSPPVQTVATSGQKKQQDESSDSEFDDKKEQPVQKKAPLVPAAPVIATPVSSKPKGWMCSDCYVNNDAEVVKCMCCGHIKENATAPKSSAASIFGTKAFQATSTAAASSSFQFGFGSKSSEPAEKPKSAEKTTVELPKIALVVSAPNVAEIPLTTSTPAAPKPAGWNCPDCFVSNETTAEKCACCGGFKDGGSGSAKTTLAPFGNSLYKPMTTTSSFQFGVPALIPTVSEPAKAFAAPASLTTAPKNTSSQPPALPIFGPTTTSFTSTFEFGSSTTTAQPPPPSGLFGSTTLPAAPLGLFGSVTPAPVSSVPVAQSAVTTSVTPAVPVASAVKGWNCPDCFVPNAASDSKCKCCGKVNGTKGSVPATSSPAFGSNIFKPNTDTNTPAFKFGFGSKATASVAPVPNVAASLAPATSAISSVTAPVPALGHSSSVPVFGVTPAAPSILPKPGEKHAPLVVVSEDSNGMGDSSMGSQDEPSKKRPLVTNFAGLKDISSTSQFAFGAGSSAQKPSGLFVASNNAPMSGLFGSITTQAATATSSTGALFGSAPSQPSLFGSSSINAFGSSAFNNGSNTTTTTATAGFNFASALSSVPVATASAAPFQFNASVPTSFNFGEAPADANSAANVIQFGAAAPAPNVFGAAAPAPGPAASRKIAMARRRRGGRY</sequence>
<dbReference type="OrthoDB" id="79830at2759"/>
<dbReference type="Proteomes" id="UP000298663">
    <property type="component" value="Unassembled WGS sequence"/>
</dbReference>
<feature type="compositionally biased region" description="Basic and acidic residues" evidence="5">
    <location>
        <begin position="92"/>
        <end position="105"/>
    </location>
</feature>
<evidence type="ECO:0000256" key="5">
    <source>
        <dbReference type="SAM" id="MobiDB-lite"/>
    </source>
</evidence>
<dbReference type="AlphaFoldDB" id="A0A4V6A725"/>
<dbReference type="InterPro" id="IPR001876">
    <property type="entry name" value="Znf_RanBP2"/>
</dbReference>
<comment type="caution">
    <text evidence="7">The sequence shown here is derived from an EMBL/GenBank/DDBJ whole genome shotgun (WGS) entry which is preliminary data.</text>
</comment>
<gene>
    <name evidence="7" type="ORF">L596_010944</name>
</gene>
<feature type="compositionally biased region" description="Polar residues" evidence="5">
    <location>
        <begin position="15"/>
        <end position="34"/>
    </location>
</feature>
<dbReference type="STRING" id="34508.A0A4V6A725"/>
<keyword evidence="3" id="KW-0862">Zinc</keyword>
<feature type="domain" description="RanBP2-type" evidence="6">
    <location>
        <begin position="678"/>
        <end position="707"/>
    </location>
</feature>
<keyword evidence="1" id="KW-0479">Metal-binding</keyword>
<evidence type="ECO:0000313" key="8">
    <source>
        <dbReference type="Proteomes" id="UP000298663"/>
    </source>
</evidence>
<dbReference type="PROSITE" id="PS50199">
    <property type="entry name" value="ZF_RANBP2_2"/>
    <property type="match status" value="3"/>
</dbReference>
<reference evidence="7 8" key="2">
    <citation type="journal article" date="2019" name="G3 (Bethesda)">
        <title>Hybrid Assembly of the Genome of the Entomopathogenic Nematode Steinernema carpocapsae Identifies the X-Chromosome.</title>
        <authorList>
            <person name="Serra L."/>
            <person name="Macchietto M."/>
            <person name="Macias-Munoz A."/>
            <person name="McGill C.J."/>
            <person name="Rodriguez I.M."/>
            <person name="Rodriguez B."/>
            <person name="Murad R."/>
            <person name="Mortazavi A."/>
        </authorList>
    </citation>
    <scope>NUCLEOTIDE SEQUENCE [LARGE SCALE GENOMIC DNA]</scope>
    <source>
        <strain evidence="7 8">ALL</strain>
    </source>
</reference>
<organism evidence="7 8">
    <name type="scientific">Steinernema carpocapsae</name>
    <name type="common">Entomopathogenic nematode</name>
    <dbReference type="NCBI Taxonomy" id="34508"/>
    <lineage>
        <taxon>Eukaryota</taxon>
        <taxon>Metazoa</taxon>
        <taxon>Ecdysozoa</taxon>
        <taxon>Nematoda</taxon>
        <taxon>Chromadorea</taxon>
        <taxon>Rhabditida</taxon>
        <taxon>Tylenchina</taxon>
        <taxon>Panagrolaimomorpha</taxon>
        <taxon>Strongyloidoidea</taxon>
        <taxon>Steinernematidae</taxon>
        <taxon>Steinernema</taxon>
    </lineage>
</organism>
<feature type="region of interest" description="Disordered" evidence="5">
    <location>
        <begin position="338"/>
        <end position="387"/>
    </location>
</feature>
<name>A0A4V6A725_STECR</name>
<protein>
    <recommendedName>
        <fullName evidence="6">RanBP2-type domain-containing protein</fullName>
    </recommendedName>
</protein>
<evidence type="ECO:0000256" key="3">
    <source>
        <dbReference type="ARBA" id="ARBA00022833"/>
    </source>
</evidence>
<evidence type="ECO:0000313" key="7">
    <source>
        <dbReference type="EMBL" id="TKR97015.1"/>
    </source>
</evidence>
<feature type="compositionally biased region" description="Acidic residues" evidence="5">
    <location>
        <begin position="44"/>
        <end position="53"/>
    </location>
</feature>
<feature type="domain" description="RanBP2-type" evidence="6">
    <location>
        <begin position="509"/>
        <end position="538"/>
    </location>
</feature>
<feature type="domain" description="RanBP2-type" evidence="6">
    <location>
        <begin position="400"/>
        <end position="429"/>
    </location>
</feature>
<dbReference type="SMART" id="SM00547">
    <property type="entry name" value="ZnF_RBZ"/>
    <property type="match status" value="3"/>
</dbReference>
<keyword evidence="8" id="KW-1185">Reference proteome</keyword>
<feature type="compositionally biased region" description="Polar residues" evidence="5">
    <location>
        <begin position="352"/>
        <end position="361"/>
    </location>
</feature>
<dbReference type="PROSITE" id="PS01358">
    <property type="entry name" value="ZF_RANBP2_1"/>
    <property type="match status" value="3"/>
</dbReference>
<evidence type="ECO:0000256" key="4">
    <source>
        <dbReference type="PROSITE-ProRule" id="PRU00322"/>
    </source>
</evidence>
<reference evidence="7 8" key="1">
    <citation type="journal article" date="2015" name="Genome Biol.">
        <title>Comparative genomics of Steinernema reveals deeply conserved gene regulatory networks.</title>
        <authorList>
            <person name="Dillman A.R."/>
            <person name="Macchietto M."/>
            <person name="Porter C.F."/>
            <person name="Rogers A."/>
            <person name="Williams B."/>
            <person name="Antoshechkin I."/>
            <person name="Lee M.M."/>
            <person name="Goodwin Z."/>
            <person name="Lu X."/>
            <person name="Lewis E.E."/>
            <person name="Goodrich-Blair H."/>
            <person name="Stock S.P."/>
            <person name="Adams B.J."/>
            <person name="Sternberg P.W."/>
            <person name="Mortazavi A."/>
        </authorList>
    </citation>
    <scope>NUCLEOTIDE SEQUENCE [LARGE SCALE GENOMIC DNA]</scope>
    <source>
        <strain evidence="7 8">ALL</strain>
    </source>
</reference>
<dbReference type="GO" id="GO:0008270">
    <property type="term" value="F:zinc ion binding"/>
    <property type="evidence" value="ECO:0007669"/>
    <property type="project" value="UniProtKB-KW"/>
</dbReference>
<accession>A0A4V6A725</accession>
<proteinExistence type="predicted"/>
<dbReference type="Gene3D" id="4.10.1060.10">
    <property type="entry name" value="Zinc finger, RanBP2-type"/>
    <property type="match status" value="3"/>
</dbReference>
<evidence type="ECO:0000256" key="1">
    <source>
        <dbReference type="ARBA" id="ARBA00022723"/>
    </source>
</evidence>